<reference evidence="1" key="1">
    <citation type="journal article" date="2014" name="Nucleic Acids Res.">
        <title>The evolutionary dynamics of variant antigen genes in Babesia reveal a history of genomic innovation underlying host-parasite interaction.</title>
        <authorList>
            <person name="Jackson A.P."/>
            <person name="Otto T.D."/>
            <person name="Darby A."/>
            <person name="Ramaprasad A."/>
            <person name="Xia D."/>
            <person name="Echaide I.E."/>
            <person name="Farber M."/>
            <person name="Gahlot S."/>
            <person name="Gamble J."/>
            <person name="Gupta D."/>
            <person name="Gupta Y."/>
            <person name="Jackson L."/>
            <person name="Malandrin L."/>
            <person name="Malas T.B."/>
            <person name="Moussa E."/>
            <person name="Nair M."/>
            <person name="Reid A.J."/>
            <person name="Sanders M."/>
            <person name="Sharma J."/>
            <person name="Tracey A."/>
            <person name="Quail M.A."/>
            <person name="Weir W."/>
            <person name="Wastling J.M."/>
            <person name="Hall N."/>
            <person name="Willadsen P."/>
            <person name="Lingelbach K."/>
            <person name="Shiels B."/>
            <person name="Tait A."/>
            <person name="Berriman M."/>
            <person name="Allred D.R."/>
            <person name="Pain A."/>
        </authorList>
    </citation>
    <scope>NUCLEOTIDE SEQUENCE</scope>
    <source>
        <strain evidence="1">1802A</strain>
    </source>
</reference>
<keyword evidence="2" id="KW-1185">Reference proteome</keyword>
<evidence type="ECO:0000313" key="1">
    <source>
        <dbReference type="EMBL" id="KAK1936218.1"/>
    </source>
</evidence>
<proteinExistence type="predicted"/>
<dbReference type="AlphaFoldDB" id="A0AAD9LGU4"/>
<sequence>MVEVYRNRQRSTELESQLTLRWDLDLPNNIALCKDILRTLELSVSKLEESNAFMRESIEITEDADLAEYIEENELVLRRKHYQIKQVKSHIDLLQSTEKS</sequence>
<dbReference type="Proteomes" id="UP001195914">
    <property type="component" value="Unassembled WGS sequence"/>
</dbReference>
<accession>A0AAD9LGU4</accession>
<gene>
    <name evidence="1" type="ORF">X943_002174</name>
</gene>
<evidence type="ECO:0000313" key="2">
    <source>
        <dbReference type="Proteomes" id="UP001195914"/>
    </source>
</evidence>
<protein>
    <submittedName>
        <fullName evidence="1">Uncharacterized protein</fullName>
    </submittedName>
</protein>
<organism evidence="1 2">
    <name type="scientific">Babesia divergens</name>
    <dbReference type="NCBI Taxonomy" id="32595"/>
    <lineage>
        <taxon>Eukaryota</taxon>
        <taxon>Sar</taxon>
        <taxon>Alveolata</taxon>
        <taxon>Apicomplexa</taxon>
        <taxon>Aconoidasida</taxon>
        <taxon>Piroplasmida</taxon>
        <taxon>Babesiidae</taxon>
        <taxon>Babesia</taxon>
    </lineage>
</organism>
<dbReference type="EMBL" id="JAHBMH010000044">
    <property type="protein sequence ID" value="KAK1936218.1"/>
    <property type="molecule type" value="Genomic_DNA"/>
</dbReference>
<comment type="caution">
    <text evidence="1">The sequence shown here is derived from an EMBL/GenBank/DDBJ whole genome shotgun (WGS) entry which is preliminary data.</text>
</comment>
<reference evidence="1" key="2">
    <citation type="submission" date="2021-05" db="EMBL/GenBank/DDBJ databases">
        <authorList>
            <person name="Pain A."/>
        </authorList>
    </citation>
    <scope>NUCLEOTIDE SEQUENCE</scope>
    <source>
        <strain evidence="1">1802A</strain>
    </source>
</reference>
<name>A0AAD9LGU4_BABDI</name>